<dbReference type="PANTHER" id="PTHR43312:SF1">
    <property type="entry name" value="NADP-DEPENDENT OXIDOREDUCTASE DOMAIN-CONTAINING PROTEIN"/>
    <property type="match status" value="1"/>
</dbReference>
<accession>A0A7C4BAC3</accession>
<evidence type="ECO:0000313" key="2">
    <source>
        <dbReference type="EMBL" id="HGI44161.1"/>
    </source>
</evidence>
<evidence type="ECO:0000259" key="1">
    <source>
        <dbReference type="Pfam" id="PF00248"/>
    </source>
</evidence>
<gene>
    <name evidence="2" type="ORF">ENV17_07240</name>
</gene>
<dbReference type="InterPro" id="IPR023210">
    <property type="entry name" value="NADP_OxRdtase_dom"/>
</dbReference>
<dbReference type="CDD" id="cd19100">
    <property type="entry name" value="AKR_unchar"/>
    <property type="match status" value="1"/>
</dbReference>
<reference evidence="2" key="1">
    <citation type="journal article" date="2020" name="mSystems">
        <title>Genome- and Community-Level Interaction Insights into Carbon Utilization and Element Cycling Functions of Hydrothermarchaeota in Hydrothermal Sediment.</title>
        <authorList>
            <person name="Zhou Z."/>
            <person name="Liu Y."/>
            <person name="Xu W."/>
            <person name="Pan J."/>
            <person name="Luo Z.H."/>
            <person name="Li M."/>
        </authorList>
    </citation>
    <scope>NUCLEOTIDE SEQUENCE [LARGE SCALE GENOMIC DNA]</scope>
    <source>
        <strain evidence="2">SpSt-735</strain>
    </source>
</reference>
<dbReference type="Pfam" id="PF00248">
    <property type="entry name" value="Aldo_ket_red"/>
    <property type="match status" value="1"/>
</dbReference>
<dbReference type="EMBL" id="DTFI01000201">
    <property type="protein sequence ID" value="HGI44161.1"/>
    <property type="molecule type" value="Genomic_DNA"/>
</dbReference>
<sequence length="293" mass="33098">MEQRRLGRTGYKVTILTIGGAGPGFVPDAQEGVKAFEMAVEKGLNILDIASSYGDAEIRLGPLVRKYRSRLVIAEKTMERTREGAWAELKRSLERLGAGYFDIYQFHAVSSLEELDRIFDKGGALEAFLEARDQGLIKYIGITVHNDMRIVLKALGRFDFDTVLIPINVGSLIAPSPENDFRPVLKAAIDRDIGVIAIKAIAKGRWPGGQRRTIGNRPFATWYEPLEEQEDIDKAVWFTLSQEGVTTYSMSAEVRLWPKIISTGERFRRLSEEEQREAVEYFKLKGVRLLFPE</sequence>
<dbReference type="InterPro" id="IPR036812">
    <property type="entry name" value="NAD(P)_OxRdtase_dom_sf"/>
</dbReference>
<dbReference type="PANTHER" id="PTHR43312">
    <property type="entry name" value="D-THREO-ALDOSE 1-DEHYDROGENASE"/>
    <property type="match status" value="1"/>
</dbReference>
<dbReference type="SUPFAM" id="SSF51430">
    <property type="entry name" value="NAD(P)-linked oxidoreductase"/>
    <property type="match status" value="1"/>
</dbReference>
<comment type="caution">
    <text evidence="2">The sequence shown here is derived from an EMBL/GenBank/DDBJ whole genome shotgun (WGS) entry which is preliminary data.</text>
</comment>
<proteinExistence type="predicted"/>
<organism evidence="2">
    <name type="scientific">Thermofilum pendens</name>
    <dbReference type="NCBI Taxonomy" id="2269"/>
    <lineage>
        <taxon>Archaea</taxon>
        <taxon>Thermoproteota</taxon>
        <taxon>Thermoprotei</taxon>
        <taxon>Thermofilales</taxon>
        <taxon>Thermofilaceae</taxon>
        <taxon>Thermofilum</taxon>
    </lineage>
</organism>
<dbReference type="Gene3D" id="3.20.20.100">
    <property type="entry name" value="NADP-dependent oxidoreductase domain"/>
    <property type="match status" value="1"/>
</dbReference>
<name>A0A7C4BAC3_THEPE</name>
<protein>
    <submittedName>
        <fullName evidence="2">Aldo/keto reductase</fullName>
    </submittedName>
</protein>
<feature type="domain" description="NADP-dependent oxidoreductase" evidence="1">
    <location>
        <begin position="27"/>
        <end position="215"/>
    </location>
</feature>
<dbReference type="AlphaFoldDB" id="A0A7C4BAC3"/>
<dbReference type="InterPro" id="IPR053135">
    <property type="entry name" value="AKR2_Oxidoreductase"/>
</dbReference>